<dbReference type="AlphaFoldDB" id="A0AAU2HCY5"/>
<proteinExistence type="predicted"/>
<organism evidence="1">
    <name type="scientific">Streptomyces sp. NBC_00060</name>
    <dbReference type="NCBI Taxonomy" id="2975636"/>
    <lineage>
        <taxon>Bacteria</taxon>
        <taxon>Bacillati</taxon>
        <taxon>Actinomycetota</taxon>
        <taxon>Actinomycetes</taxon>
        <taxon>Kitasatosporales</taxon>
        <taxon>Streptomycetaceae</taxon>
        <taxon>Streptomyces</taxon>
    </lineage>
</organism>
<sequence>MRQAPAHADRWPATHTTPAAEVRIAQLTVMEPAGTLFYIGTIASPPQ</sequence>
<name>A0AAU2HCY5_9ACTN</name>
<accession>A0AAU2HCY5</accession>
<protein>
    <submittedName>
        <fullName evidence="1">Uncharacterized protein</fullName>
    </submittedName>
</protein>
<evidence type="ECO:0000313" key="1">
    <source>
        <dbReference type="EMBL" id="WTU44791.1"/>
    </source>
</evidence>
<gene>
    <name evidence="1" type="ORF">OHV25_36980</name>
</gene>
<reference evidence="1" key="1">
    <citation type="submission" date="2022-10" db="EMBL/GenBank/DDBJ databases">
        <title>The complete genomes of actinobacterial strains from the NBC collection.</title>
        <authorList>
            <person name="Joergensen T.S."/>
            <person name="Alvarez Arevalo M."/>
            <person name="Sterndorff E.B."/>
            <person name="Faurdal D."/>
            <person name="Vuksanovic O."/>
            <person name="Mourched A.-S."/>
            <person name="Charusanti P."/>
            <person name="Shaw S."/>
            <person name="Blin K."/>
            <person name="Weber T."/>
        </authorList>
    </citation>
    <scope>NUCLEOTIDE SEQUENCE</scope>
    <source>
        <strain evidence="1">NBC_00060</strain>
    </source>
</reference>
<dbReference type="EMBL" id="CP108253">
    <property type="protein sequence ID" value="WTU44791.1"/>
    <property type="molecule type" value="Genomic_DNA"/>
</dbReference>